<proteinExistence type="inferred from homology"/>
<protein>
    <recommendedName>
        <fullName evidence="9">2-hydroxyacyl-CoA lyase</fullName>
        <ecNumber evidence="9">4.1.2.63</ecNumber>
    </recommendedName>
</protein>
<evidence type="ECO:0000256" key="9">
    <source>
        <dbReference type="ARBA" id="ARBA00044518"/>
    </source>
</evidence>
<evidence type="ECO:0000256" key="10">
    <source>
        <dbReference type="ARBA" id="ARBA00048738"/>
    </source>
</evidence>
<dbReference type="SUPFAM" id="SSF52518">
    <property type="entry name" value="Thiamin diphosphate-binding fold (THDP-binding)"/>
    <property type="match status" value="2"/>
</dbReference>
<accession>A0AA47NM08</accession>
<evidence type="ECO:0000259" key="13">
    <source>
        <dbReference type="Pfam" id="PF02775"/>
    </source>
</evidence>
<sequence length="487" mass="52143">MEEVTGAQLIAEALKTQNVEYMFGIVGVPVIEVAVAAQAQGIKYVGMRNEQAACYAASAIGYLTARPGACLVVSGPGLIHALGGMANANINCWPVVVIGGSSDQNQETAGAFQEFPQVEACRLYSKFSARPSSVDAIPKVIEKAVRTSIYGRPGACYVDISGDMVNAKVERKNVRVVSYCPPPPVSMADHTAVMEALSVLKTAKSPLVVIGKGAAYGRAEDSLRDLVERSGLPFLPTPMGKGVLPDDHPNCVAAARSRALLHADVILLFGARLNWILHFGLPPRFNPHVKIIQVDLCAEEMGNNVRPAAALLGDVNAIVTQLLEQIRKDGWKYPSNTEWWSTLKEKIAANAKTSMTLALQSAEPMNYYTVFHHVSQLLPRDCIIVSEGANTMDIGRTMLDAGTFGTMGVGLGFAIAAAALERGQGTGHRVVCVEGDSAFGFSGMEVETMCRYKLPVVIIVVNNNGIYSGVDPETWNEMAKMGDLTTM</sequence>
<evidence type="ECO:0000256" key="8">
    <source>
        <dbReference type="ARBA" id="ARBA00044454"/>
    </source>
</evidence>
<evidence type="ECO:0000256" key="7">
    <source>
        <dbReference type="ARBA" id="ARBA00044451"/>
    </source>
</evidence>
<dbReference type="Gene3D" id="3.40.50.1220">
    <property type="entry name" value="TPP-binding domain"/>
    <property type="match status" value="1"/>
</dbReference>
<dbReference type="AlphaFoldDB" id="A0AA47NM08"/>
<evidence type="ECO:0000313" key="15">
    <source>
        <dbReference type="EMBL" id="KAK0131401.1"/>
    </source>
</evidence>
<dbReference type="Pfam" id="PF02776">
    <property type="entry name" value="TPP_enzyme_N"/>
    <property type="match status" value="1"/>
</dbReference>
<comment type="catalytic activity">
    <reaction evidence="10">
        <text>2-hydroxyoctadecanoyl-CoA = heptadecanal + formyl-CoA</text>
        <dbReference type="Rhea" id="RHEA:55196"/>
        <dbReference type="ChEBI" id="CHEBI:57376"/>
        <dbReference type="ChEBI" id="CHEBI:74116"/>
        <dbReference type="ChEBI" id="CHEBI:138631"/>
    </reaction>
    <physiologicalReaction direction="left-to-right" evidence="10">
        <dbReference type="Rhea" id="RHEA:55197"/>
    </physiologicalReaction>
</comment>
<keyword evidence="5 11" id="KW-0786">Thiamine pyrophosphate</keyword>
<dbReference type="EC" id="4.1.2.63" evidence="9"/>
<dbReference type="InterPro" id="IPR029035">
    <property type="entry name" value="DHS-like_NAD/FAD-binding_dom"/>
</dbReference>
<comment type="catalytic activity">
    <reaction evidence="8">
        <text>an (R)-2-hydroxy-long-chain-fatty acyl-CoA = a long-chain fatty aldehyde + formyl-CoA</text>
        <dbReference type="Rhea" id="RHEA:67444"/>
        <dbReference type="ChEBI" id="CHEBI:17176"/>
        <dbReference type="ChEBI" id="CHEBI:57376"/>
        <dbReference type="ChEBI" id="CHEBI:170012"/>
        <dbReference type="EC" id="4.1.2.63"/>
    </reaction>
    <physiologicalReaction direction="left-to-right" evidence="8">
        <dbReference type="Rhea" id="RHEA:67445"/>
    </physiologicalReaction>
</comment>
<evidence type="ECO:0000256" key="3">
    <source>
        <dbReference type="ARBA" id="ARBA00022723"/>
    </source>
</evidence>
<dbReference type="InterPro" id="IPR045025">
    <property type="entry name" value="HACL1-like"/>
</dbReference>
<evidence type="ECO:0000259" key="14">
    <source>
        <dbReference type="Pfam" id="PF02776"/>
    </source>
</evidence>
<feature type="domain" description="Thiamine pyrophosphate enzyme N-terminal TPP-binding" evidence="14">
    <location>
        <begin position="5"/>
        <end position="118"/>
    </location>
</feature>
<evidence type="ECO:0000256" key="6">
    <source>
        <dbReference type="ARBA" id="ARBA00023239"/>
    </source>
</evidence>
<comment type="similarity">
    <text evidence="2 11">Belongs to the TPP enzyme family.</text>
</comment>
<evidence type="ECO:0000256" key="4">
    <source>
        <dbReference type="ARBA" id="ARBA00022842"/>
    </source>
</evidence>
<evidence type="ECO:0000256" key="1">
    <source>
        <dbReference type="ARBA" id="ARBA00001964"/>
    </source>
</evidence>
<dbReference type="CDD" id="cd02004">
    <property type="entry name" value="TPP_BZL_OCoD_HPCL"/>
    <property type="match status" value="1"/>
</dbReference>
<dbReference type="InterPro" id="IPR029061">
    <property type="entry name" value="THDP-binding"/>
</dbReference>
<keyword evidence="16" id="KW-1185">Reference proteome</keyword>
<dbReference type="CDD" id="cd07035">
    <property type="entry name" value="TPP_PYR_POX_like"/>
    <property type="match status" value="1"/>
</dbReference>
<dbReference type="Pfam" id="PF00205">
    <property type="entry name" value="TPP_enzyme_M"/>
    <property type="match status" value="1"/>
</dbReference>
<evidence type="ECO:0000256" key="5">
    <source>
        <dbReference type="ARBA" id="ARBA00023052"/>
    </source>
</evidence>
<name>A0AA47NM08_MERPO</name>
<dbReference type="FunFam" id="3.40.50.970:FF:000038">
    <property type="entry name" value="2-hydroxyacyl-CoA lyase 1 isoform X1"/>
    <property type="match status" value="1"/>
</dbReference>
<evidence type="ECO:0000256" key="2">
    <source>
        <dbReference type="ARBA" id="ARBA00007812"/>
    </source>
</evidence>
<comment type="cofactor">
    <cofactor evidence="1">
        <name>thiamine diphosphate</name>
        <dbReference type="ChEBI" id="CHEBI:58937"/>
    </cofactor>
</comment>
<evidence type="ECO:0000313" key="16">
    <source>
        <dbReference type="Proteomes" id="UP001174136"/>
    </source>
</evidence>
<dbReference type="PANTHER" id="PTHR43710:SF2">
    <property type="entry name" value="2-HYDROXYACYL-COA LYASE 1"/>
    <property type="match status" value="1"/>
</dbReference>
<reference evidence="15" key="1">
    <citation type="journal article" date="2023" name="Front. Mar. Sci.">
        <title>A new Merluccius polli reference genome to investigate the effects of global change in West African waters.</title>
        <authorList>
            <person name="Mateo J.L."/>
            <person name="Blanco-Fernandez C."/>
            <person name="Garcia-Vazquez E."/>
            <person name="Machado-Schiaffino G."/>
        </authorList>
    </citation>
    <scope>NUCLEOTIDE SEQUENCE</scope>
    <source>
        <strain evidence="15">C29</strain>
        <tissue evidence="15">Fin</tissue>
    </source>
</reference>
<evidence type="ECO:0000256" key="11">
    <source>
        <dbReference type="RuleBase" id="RU362132"/>
    </source>
</evidence>
<dbReference type="InterPro" id="IPR012000">
    <property type="entry name" value="Thiamin_PyroP_enz_cen_dom"/>
</dbReference>
<dbReference type="Proteomes" id="UP001174136">
    <property type="component" value="Unassembled WGS sequence"/>
</dbReference>
<keyword evidence="6 15" id="KW-0456">Lyase</keyword>
<keyword evidence="3" id="KW-0479">Metal-binding</keyword>
<dbReference type="GO" id="GO:0001561">
    <property type="term" value="P:fatty acid alpha-oxidation"/>
    <property type="evidence" value="ECO:0007669"/>
    <property type="project" value="TreeGrafter"/>
</dbReference>
<dbReference type="GO" id="GO:0106359">
    <property type="term" value="F:2-hydroxyacyl-CoA lyase activity"/>
    <property type="evidence" value="ECO:0007669"/>
    <property type="project" value="UniProtKB-EC"/>
</dbReference>
<dbReference type="GO" id="GO:0005777">
    <property type="term" value="C:peroxisome"/>
    <property type="evidence" value="ECO:0007669"/>
    <property type="project" value="TreeGrafter"/>
</dbReference>
<dbReference type="FunFam" id="3.40.50.1220:FF:000006">
    <property type="entry name" value="2-hydroxyacyl-CoA lyase 1"/>
    <property type="match status" value="1"/>
</dbReference>
<evidence type="ECO:0000259" key="12">
    <source>
        <dbReference type="Pfam" id="PF00205"/>
    </source>
</evidence>
<dbReference type="SUPFAM" id="SSF52467">
    <property type="entry name" value="DHS-like NAD/FAD-binding domain"/>
    <property type="match status" value="1"/>
</dbReference>
<feature type="domain" description="Thiamine pyrophosphate enzyme TPP-binding" evidence="13">
    <location>
        <begin position="395"/>
        <end position="465"/>
    </location>
</feature>
<dbReference type="InterPro" id="IPR011766">
    <property type="entry name" value="TPP_enzyme_TPP-bd"/>
</dbReference>
<gene>
    <name evidence="15" type="primary">HACL1</name>
    <name evidence="15" type="ORF">N1851_033894</name>
</gene>
<dbReference type="GO" id="GO:0030976">
    <property type="term" value="F:thiamine pyrophosphate binding"/>
    <property type="evidence" value="ECO:0007669"/>
    <property type="project" value="InterPro"/>
</dbReference>
<dbReference type="EMBL" id="JAOPHQ010006546">
    <property type="protein sequence ID" value="KAK0131401.1"/>
    <property type="molecule type" value="Genomic_DNA"/>
</dbReference>
<dbReference type="InterPro" id="IPR012001">
    <property type="entry name" value="Thiamin_PyroP_enz_TPP-bd_dom"/>
</dbReference>
<feature type="domain" description="Thiamine pyrophosphate enzyme central" evidence="12">
    <location>
        <begin position="195"/>
        <end position="322"/>
    </location>
</feature>
<organism evidence="15 16">
    <name type="scientific">Merluccius polli</name>
    <name type="common">Benguela hake</name>
    <name type="synonym">Merluccius cadenati</name>
    <dbReference type="NCBI Taxonomy" id="89951"/>
    <lineage>
        <taxon>Eukaryota</taxon>
        <taxon>Metazoa</taxon>
        <taxon>Chordata</taxon>
        <taxon>Craniata</taxon>
        <taxon>Vertebrata</taxon>
        <taxon>Euteleostomi</taxon>
        <taxon>Actinopterygii</taxon>
        <taxon>Neopterygii</taxon>
        <taxon>Teleostei</taxon>
        <taxon>Neoteleostei</taxon>
        <taxon>Acanthomorphata</taxon>
        <taxon>Zeiogadaria</taxon>
        <taxon>Gadariae</taxon>
        <taxon>Gadiformes</taxon>
        <taxon>Gadoidei</taxon>
        <taxon>Merlucciidae</taxon>
        <taxon>Merluccius</taxon>
    </lineage>
</organism>
<comment type="caution">
    <text evidence="15">The sequence shown here is derived from an EMBL/GenBank/DDBJ whole genome shotgun (WGS) entry which is preliminary data.</text>
</comment>
<comment type="catalytic activity">
    <reaction evidence="7">
        <text>a 2-hydroxy-3-methyl fatty acyl-CoA = a 2-methyl-branched fatty aldehyde + formyl-CoA</text>
        <dbReference type="Rhea" id="RHEA:25375"/>
        <dbReference type="ChEBI" id="CHEBI:49188"/>
        <dbReference type="ChEBI" id="CHEBI:57376"/>
        <dbReference type="ChEBI" id="CHEBI:58783"/>
        <dbReference type="EC" id="4.1.2.63"/>
    </reaction>
    <physiologicalReaction direction="left-to-right" evidence="7">
        <dbReference type="Rhea" id="RHEA:25376"/>
    </physiologicalReaction>
</comment>
<keyword evidence="4" id="KW-0460">Magnesium</keyword>
<dbReference type="Gene3D" id="3.40.50.970">
    <property type="match status" value="2"/>
</dbReference>
<dbReference type="PANTHER" id="PTHR43710">
    <property type="entry name" value="2-HYDROXYACYL-COA LYASE"/>
    <property type="match status" value="1"/>
</dbReference>
<dbReference type="Pfam" id="PF02775">
    <property type="entry name" value="TPP_enzyme_C"/>
    <property type="match status" value="1"/>
</dbReference>
<dbReference type="GO" id="GO:0000287">
    <property type="term" value="F:magnesium ion binding"/>
    <property type="evidence" value="ECO:0007669"/>
    <property type="project" value="InterPro"/>
</dbReference>